<evidence type="ECO:0000256" key="5">
    <source>
        <dbReference type="ARBA" id="ARBA00023242"/>
    </source>
</evidence>
<dbReference type="AlphaFoldDB" id="A0A5N5I9N2"/>
<evidence type="ECO:0000313" key="7">
    <source>
        <dbReference type="Proteomes" id="UP000327157"/>
    </source>
</evidence>
<proteinExistence type="predicted"/>
<evidence type="ECO:0000256" key="3">
    <source>
        <dbReference type="ARBA" id="ARBA00023125"/>
    </source>
</evidence>
<sequence length="250" mass="27971">MIFVLNYFGADPAVFVNSMIRSNVAICICHSLEVEGGEKYRVTFLGERRIVSAGWQKFSTAKLLVGDRLVFHLVRPLKFKVYIMGRHGLPDVDAAFSLLKMKSCAKKEVFETFSKATFKSTNPELVDNQSEGNNEDFGSTLAEITFRGPAADFGDVRMIDNFVILVNGVTKYSQLAVQVRTIYYDLCFSEGSFLHENLLKSIDSNLAAEIISETTNIANAIRACKLPPSHADCVMWEKTLHASELLDFYV</sequence>
<protein>
    <submittedName>
        <fullName evidence="6">B3 domain-containing protein</fullName>
    </submittedName>
</protein>
<keyword evidence="2" id="KW-0805">Transcription regulation</keyword>
<keyword evidence="4" id="KW-0804">Transcription</keyword>
<evidence type="ECO:0000256" key="4">
    <source>
        <dbReference type="ARBA" id="ARBA00023163"/>
    </source>
</evidence>
<name>A0A5N5I9N2_9ROSA</name>
<dbReference type="GO" id="GO:0003677">
    <property type="term" value="F:DNA binding"/>
    <property type="evidence" value="ECO:0007669"/>
    <property type="project" value="UniProtKB-KW"/>
</dbReference>
<comment type="subcellular location">
    <subcellularLocation>
        <location evidence="1">Nucleus</location>
    </subcellularLocation>
</comment>
<dbReference type="SUPFAM" id="SSF101936">
    <property type="entry name" value="DNA-binding pseudobarrel domain"/>
    <property type="match status" value="1"/>
</dbReference>
<dbReference type="EMBL" id="SMOL01000004">
    <property type="protein sequence ID" value="KAB2635803.1"/>
    <property type="molecule type" value="Genomic_DNA"/>
</dbReference>
<evidence type="ECO:0000256" key="1">
    <source>
        <dbReference type="ARBA" id="ARBA00004123"/>
    </source>
</evidence>
<keyword evidence="3" id="KW-0238">DNA-binding</keyword>
<evidence type="ECO:0000256" key="2">
    <source>
        <dbReference type="ARBA" id="ARBA00023015"/>
    </source>
</evidence>
<keyword evidence="5" id="KW-0539">Nucleus</keyword>
<keyword evidence="7" id="KW-1185">Reference proteome</keyword>
<gene>
    <name evidence="6" type="ORF">D8674_026337</name>
</gene>
<dbReference type="InterPro" id="IPR015300">
    <property type="entry name" value="DNA-bd_pseudobarrel_sf"/>
</dbReference>
<organism evidence="6 7">
    <name type="scientific">Pyrus ussuriensis x Pyrus communis</name>
    <dbReference type="NCBI Taxonomy" id="2448454"/>
    <lineage>
        <taxon>Eukaryota</taxon>
        <taxon>Viridiplantae</taxon>
        <taxon>Streptophyta</taxon>
        <taxon>Embryophyta</taxon>
        <taxon>Tracheophyta</taxon>
        <taxon>Spermatophyta</taxon>
        <taxon>Magnoliopsida</taxon>
        <taxon>eudicotyledons</taxon>
        <taxon>Gunneridae</taxon>
        <taxon>Pentapetalae</taxon>
        <taxon>rosids</taxon>
        <taxon>fabids</taxon>
        <taxon>Rosales</taxon>
        <taxon>Rosaceae</taxon>
        <taxon>Amygdaloideae</taxon>
        <taxon>Maleae</taxon>
        <taxon>Pyrus</taxon>
    </lineage>
</organism>
<comment type="caution">
    <text evidence="6">The sequence shown here is derived from an EMBL/GenBank/DDBJ whole genome shotgun (WGS) entry which is preliminary data.</text>
</comment>
<dbReference type="Proteomes" id="UP000327157">
    <property type="component" value="Chromosome 5"/>
</dbReference>
<reference evidence="6 7" key="3">
    <citation type="submission" date="2019-11" db="EMBL/GenBank/DDBJ databases">
        <title>A de novo genome assembly of a pear dwarfing rootstock.</title>
        <authorList>
            <person name="Wang F."/>
            <person name="Wang J."/>
            <person name="Li S."/>
            <person name="Zhang Y."/>
            <person name="Fang M."/>
            <person name="Ma L."/>
            <person name="Zhao Y."/>
            <person name="Jiang S."/>
        </authorList>
    </citation>
    <scope>NUCLEOTIDE SEQUENCE [LARGE SCALE GENOMIC DNA]</scope>
    <source>
        <strain evidence="6">S2</strain>
        <tissue evidence="6">Leaf</tissue>
    </source>
</reference>
<dbReference type="GO" id="GO:0005634">
    <property type="term" value="C:nucleus"/>
    <property type="evidence" value="ECO:0007669"/>
    <property type="project" value="UniProtKB-SubCell"/>
</dbReference>
<accession>A0A5N5I9N2</accession>
<reference evidence="6 7" key="1">
    <citation type="submission" date="2019-09" db="EMBL/GenBank/DDBJ databases">
        <authorList>
            <person name="Ou C."/>
        </authorList>
    </citation>
    <scope>NUCLEOTIDE SEQUENCE [LARGE SCALE GENOMIC DNA]</scope>
    <source>
        <strain evidence="6">S2</strain>
        <tissue evidence="6">Leaf</tissue>
    </source>
</reference>
<dbReference type="OrthoDB" id="1160431at2759"/>
<evidence type="ECO:0000313" key="6">
    <source>
        <dbReference type="EMBL" id="KAB2635803.1"/>
    </source>
</evidence>
<reference evidence="7" key="2">
    <citation type="submission" date="2019-10" db="EMBL/GenBank/DDBJ databases">
        <title>A de novo genome assembly of a pear dwarfing rootstock.</title>
        <authorList>
            <person name="Wang F."/>
            <person name="Wang J."/>
            <person name="Li S."/>
            <person name="Zhang Y."/>
            <person name="Fang M."/>
            <person name="Ma L."/>
            <person name="Zhao Y."/>
            <person name="Jiang S."/>
        </authorList>
    </citation>
    <scope>NUCLEOTIDE SEQUENCE [LARGE SCALE GENOMIC DNA]</scope>
</reference>